<name>A0A1F5PGD9_9BACT</name>
<proteinExistence type="predicted"/>
<sequence>MLAFLVWVLAGKSANRLNLLEQTALALSLSASVVWVFPQYAVAQGPQASLTPSLAFEIQSQIQIENILNAPATALTGNISPEKVELLRSYLAQKNSPLQEYSEILLMQPNWKIILSISHAESNMCRRQLGNNCWGIGGAKYHRFYPTFAEGIVDASKLIQKYNDNGLDTPAKMMRRWVGWNNHSWVRANNQVLAQLDAIGI</sequence>
<organism evidence="1 2">
    <name type="scientific">Candidatus Doudnabacteria bacterium RIFCSPHIGHO2_01_FULL_50_11</name>
    <dbReference type="NCBI Taxonomy" id="1817828"/>
    <lineage>
        <taxon>Bacteria</taxon>
        <taxon>Candidatus Doudnaibacteriota</taxon>
    </lineage>
</organism>
<gene>
    <name evidence="1" type="ORF">A2722_04405</name>
</gene>
<evidence type="ECO:0008006" key="3">
    <source>
        <dbReference type="Google" id="ProtNLM"/>
    </source>
</evidence>
<evidence type="ECO:0000313" key="2">
    <source>
        <dbReference type="Proteomes" id="UP000178377"/>
    </source>
</evidence>
<dbReference type="AlphaFoldDB" id="A0A1F5PGD9"/>
<comment type="caution">
    <text evidence="1">The sequence shown here is derived from an EMBL/GenBank/DDBJ whole genome shotgun (WGS) entry which is preliminary data.</text>
</comment>
<dbReference type="EMBL" id="MFEO01000027">
    <property type="protein sequence ID" value="OGE88955.1"/>
    <property type="molecule type" value="Genomic_DNA"/>
</dbReference>
<evidence type="ECO:0000313" key="1">
    <source>
        <dbReference type="EMBL" id="OGE88955.1"/>
    </source>
</evidence>
<reference evidence="1 2" key="1">
    <citation type="journal article" date="2016" name="Nat. Commun.">
        <title>Thousands of microbial genomes shed light on interconnected biogeochemical processes in an aquifer system.</title>
        <authorList>
            <person name="Anantharaman K."/>
            <person name="Brown C.T."/>
            <person name="Hug L.A."/>
            <person name="Sharon I."/>
            <person name="Castelle C.J."/>
            <person name="Probst A.J."/>
            <person name="Thomas B.C."/>
            <person name="Singh A."/>
            <person name="Wilkins M.J."/>
            <person name="Karaoz U."/>
            <person name="Brodie E.L."/>
            <person name="Williams K.H."/>
            <person name="Hubbard S.S."/>
            <person name="Banfield J.F."/>
        </authorList>
    </citation>
    <scope>NUCLEOTIDE SEQUENCE [LARGE SCALE GENOMIC DNA]</scope>
</reference>
<dbReference type="Proteomes" id="UP000178377">
    <property type="component" value="Unassembled WGS sequence"/>
</dbReference>
<accession>A0A1F5PGD9</accession>
<protein>
    <recommendedName>
        <fullName evidence="3">Mannosyl-glycoprotein endo-beta-N-acetylglucosamidase-like domain-containing protein</fullName>
    </recommendedName>
</protein>